<protein>
    <submittedName>
        <fullName evidence="1">Uncharacterized protein</fullName>
    </submittedName>
</protein>
<dbReference type="EMBL" id="RCZE01000013">
    <property type="protein sequence ID" value="TPG74296.1"/>
    <property type="molecule type" value="Genomic_DNA"/>
</dbReference>
<evidence type="ECO:0000313" key="2">
    <source>
        <dbReference type="Proteomes" id="UP000317933"/>
    </source>
</evidence>
<accession>A0A502HLK0</accession>
<proteinExistence type="predicted"/>
<sequence>MTSVNGHPVHFFWISGFSKGDQEGDFLQYELTVPPESEAVILGVLGWKNLDQSEDGDCLLNAGQVQQIAIALQEQLPTELDLFIGLRG</sequence>
<organism evidence="1 2">
    <name type="scientific">Pseudomonas arsenicoxydans</name>
    <dbReference type="NCBI Taxonomy" id="702115"/>
    <lineage>
        <taxon>Bacteria</taxon>
        <taxon>Pseudomonadati</taxon>
        <taxon>Pseudomonadota</taxon>
        <taxon>Gammaproteobacteria</taxon>
        <taxon>Pseudomonadales</taxon>
        <taxon>Pseudomonadaceae</taxon>
        <taxon>Pseudomonas</taxon>
    </lineage>
</organism>
<comment type="caution">
    <text evidence="1">The sequence shown here is derived from an EMBL/GenBank/DDBJ whole genome shotgun (WGS) entry which is preliminary data.</text>
</comment>
<dbReference type="Proteomes" id="UP000317933">
    <property type="component" value="Unassembled WGS sequence"/>
</dbReference>
<dbReference type="InterPro" id="IPR049810">
    <property type="entry name" value="S6_alt_immun-like"/>
</dbReference>
<reference evidence="1 2" key="1">
    <citation type="journal article" date="2019" name="Environ. Microbiol.">
        <title>Species interactions and distinct microbial communities in high Arctic permafrost affected cryosols are associated with the CH4 and CO2 gas fluxes.</title>
        <authorList>
            <person name="Altshuler I."/>
            <person name="Hamel J."/>
            <person name="Turney S."/>
            <person name="Magnuson E."/>
            <person name="Levesque R."/>
            <person name="Greer C."/>
            <person name="Whyte L.G."/>
        </authorList>
    </citation>
    <scope>NUCLEOTIDE SEQUENCE [LARGE SCALE GENOMIC DNA]</scope>
    <source>
        <strain evidence="1 2">E3</strain>
    </source>
</reference>
<dbReference type="AlphaFoldDB" id="A0A502HLK0"/>
<evidence type="ECO:0000313" key="1">
    <source>
        <dbReference type="EMBL" id="TPG74296.1"/>
    </source>
</evidence>
<gene>
    <name evidence="1" type="ORF">EAH78_24855</name>
</gene>
<name>A0A502HLK0_9PSED</name>
<dbReference type="NCBIfam" id="NF040643">
    <property type="entry name" value="S6_alt_immun"/>
    <property type="match status" value="1"/>
</dbReference>